<protein>
    <recommendedName>
        <fullName evidence="13">Sensor histidine kinase</fullName>
        <ecNumber evidence="13">2.7.13.3</ecNumber>
    </recommendedName>
</protein>
<evidence type="ECO:0000256" key="13">
    <source>
        <dbReference type="PIRNR" id="PIRNR037431"/>
    </source>
</evidence>
<dbReference type="Gene3D" id="3.30.565.10">
    <property type="entry name" value="Histidine kinase-like ATPase, C-terminal domain"/>
    <property type="match status" value="1"/>
</dbReference>
<name>A0A7C8GQN0_9BACI</name>
<dbReference type="InterPro" id="IPR003594">
    <property type="entry name" value="HATPase_dom"/>
</dbReference>
<dbReference type="PIRSF" id="PIRSF037431">
    <property type="entry name" value="STHK_LiaS"/>
    <property type="match status" value="1"/>
</dbReference>
<gene>
    <name evidence="16" type="ORF">F9U64_21670</name>
</gene>
<dbReference type="InterPro" id="IPR011712">
    <property type="entry name" value="Sig_transdc_His_kin_sub3_dim/P"/>
</dbReference>
<evidence type="ECO:0000313" key="17">
    <source>
        <dbReference type="Proteomes" id="UP000480246"/>
    </source>
</evidence>
<comment type="subcellular location">
    <subcellularLocation>
        <location evidence="2 13">Cell membrane</location>
        <topology evidence="2 13">Multi-pass membrane protein</topology>
    </subcellularLocation>
</comment>
<evidence type="ECO:0000256" key="3">
    <source>
        <dbReference type="ARBA" id="ARBA00022475"/>
    </source>
</evidence>
<dbReference type="InterPro" id="IPR017202">
    <property type="entry name" value="LiaS/VraS"/>
</dbReference>
<dbReference type="Pfam" id="PF02518">
    <property type="entry name" value="HATPase_c"/>
    <property type="match status" value="1"/>
</dbReference>
<evidence type="ECO:0000256" key="1">
    <source>
        <dbReference type="ARBA" id="ARBA00000085"/>
    </source>
</evidence>
<dbReference type="SUPFAM" id="SSF55874">
    <property type="entry name" value="ATPase domain of HSP90 chaperone/DNA topoisomerase II/histidine kinase"/>
    <property type="match status" value="1"/>
</dbReference>
<evidence type="ECO:0000256" key="4">
    <source>
        <dbReference type="ARBA" id="ARBA00022553"/>
    </source>
</evidence>
<dbReference type="CDD" id="cd16917">
    <property type="entry name" value="HATPase_UhpB-NarQ-NarX-like"/>
    <property type="match status" value="1"/>
</dbReference>
<evidence type="ECO:0000256" key="11">
    <source>
        <dbReference type="ARBA" id="ARBA00023012"/>
    </source>
</evidence>
<dbReference type="PANTHER" id="PTHR24421:SF37">
    <property type="entry name" value="SENSOR HISTIDINE KINASE NARS"/>
    <property type="match status" value="1"/>
</dbReference>
<dbReference type="GO" id="GO:0000155">
    <property type="term" value="F:phosphorelay sensor kinase activity"/>
    <property type="evidence" value="ECO:0007669"/>
    <property type="project" value="UniProtKB-UniRule"/>
</dbReference>
<keyword evidence="3 13" id="KW-1003">Cell membrane</keyword>
<keyword evidence="7 13" id="KW-0547">Nucleotide-binding</keyword>
<organism evidence="16 17">
    <name type="scientific">Gracilibacillus oryzae</name>
    <dbReference type="NCBI Taxonomy" id="1672701"/>
    <lineage>
        <taxon>Bacteria</taxon>
        <taxon>Bacillati</taxon>
        <taxon>Bacillota</taxon>
        <taxon>Bacilli</taxon>
        <taxon>Bacillales</taxon>
        <taxon>Bacillaceae</taxon>
        <taxon>Gracilibacillus</taxon>
    </lineage>
</organism>
<evidence type="ECO:0000256" key="6">
    <source>
        <dbReference type="ARBA" id="ARBA00022692"/>
    </source>
</evidence>
<dbReference type="RefSeq" id="WP_153406966.1">
    <property type="nucleotide sequence ID" value="NZ_ML762458.1"/>
</dbReference>
<evidence type="ECO:0000256" key="7">
    <source>
        <dbReference type="ARBA" id="ARBA00022741"/>
    </source>
</evidence>
<keyword evidence="17" id="KW-1185">Reference proteome</keyword>
<dbReference type="GO" id="GO:0005886">
    <property type="term" value="C:plasma membrane"/>
    <property type="evidence" value="ECO:0007669"/>
    <property type="project" value="UniProtKB-SubCell"/>
</dbReference>
<keyword evidence="6 14" id="KW-0812">Transmembrane</keyword>
<evidence type="ECO:0000256" key="2">
    <source>
        <dbReference type="ARBA" id="ARBA00004651"/>
    </source>
</evidence>
<keyword evidence="11 13" id="KW-0902">Two-component regulatory system</keyword>
<reference evidence="16 17" key="1">
    <citation type="submission" date="2019-10" db="EMBL/GenBank/DDBJ databases">
        <title>Gracilibacillus sp. nov. isolated from rice seeds.</title>
        <authorList>
            <person name="He S."/>
        </authorList>
    </citation>
    <scope>NUCLEOTIDE SEQUENCE [LARGE SCALE GENOMIC DNA]</scope>
    <source>
        <strain evidence="16 17">TD8</strain>
    </source>
</reference>
<keyword evidence="10 14" id="KW-1133">Transmembrane helix</keyword>
<dbReference type="SMART" id="SM00387">
    <property type="entry name" value="HATPase_c"/>
    <property type="match status" value="1"/>
</dbReference>
<evidence type="ECO:0000256" key="9">
    <source>
        <dbReference type="ARBA" id="ARBA00022840"/>
    </source>
</evidence>
<comment type="catalytic activity">
    <reaction evidence="1 13">
        <text>ATP + protein L-histidine = ADP + protein N-phospho-L-histidine.</text>
        <dbReference type="EC" id="2.7.13.3"/>
    </reaction>
</comment>
<feature type="domain" description="Histidine kinase" evidence="15">
    <location>
        <begin position="146"/>
        <end position="339"/>
    </location>
</feature>
<dbReference type="GO" id="GO:0046983">
    <property type="term" value="F:protein dimerization activity"/>
    <property type="evidence" value="ECO:0007669"/>
    <property type="project" value="InterPro"/>
</dbReference>
<keyword evidence="9 13" id="KW-0067">ATP-binding</keyword>
<dbReference type="Pfam" id="PF07730">
    <property type="entry name" value="HisKA_3"/>
    <property type="match status" value="1"/>
</dbReference>
<proteinExistence type="predicted"/>
<dbReference type="InterPro" id="IPR005467">
    <property type="entry name" value="His_kinase_dom"/>
</dbReference>
<dbReference type="EC" id="2.7.13.3" evidence="13"/>
<sequence>MKIYSRLFLISIILTFTFLLLVSLLFYLAFPIDNWQLLWQVKVLEVPFILIVPTIALLFGLFIGLISSYVVRKRVNFLEQSLTMLMKNQAFTENPAFEEIDVIHRKMKDVQDFIQQQTIRTQKLIEERTHDQEEKLNQVISEERNRLARELHDSVSQELFAASMLVSAVNASNSGENQIMTKQLGQIESMIQQAQLEMRALLLHLRPVPLKDNTLKEGMEKLLQELKTKVHVHITWNVEDVLVNKGIEDHLFRILQEALSNALRHAKAETIDTILIERDGLVILRVKDDGVGFDMNEKKAGSYGISNMYERAAEMGAHVHIVSIPEKGTRLEVRVPMIEEENV</sequence>
<evidence type="ECO:0000313" key="16">
    <source>
        <dbReference type="EMBL" id="KAB8125789.1"/>
    </source>
</evidence>
<dbReference type="AlphaFoldDB" id="A0A7C8GQN0"/>
<evidence type="ECO:0000256" key="5">
    <source>
        <dbReference type="ARBA" id="ARBA00022679"/>
    </source>
</evidence>
<feature type="transmembrane region" description="Helical" evidence="14">
    <location>
        <begin position="7"/>
        <end position="28"/>
    </location>
</feature>
<keyword evidence="12 13" id="KW-0472">Membrane</keyword>
<accession>A0A7C8GQN0</accession>
<evidence type="ECO:0000256" key="14">
    <source>
        <dbReference type="SAM" id="Phobius"/>
    </source>
</evidence>
<dbReference type="PROSITE" id="PS50109">
    <property type="entry name" value="HIS_KIN"/>
    <property type="match status" value="1"/>
</dbReference>
<feature type="transmembrane region" description="Helical" evidence="14">
    <location>
        <begin position="48"/>
        <end position="71"/>
    </location>
</feature>
<dbReference type="Proteomes" id="UP000480246">
    <property type="component" value="Unassembled WGS sequence"/>
</dbReference>
<evidence type="ECO:0000256" key="12">
    <source>
        <dbReference type="ARBA" id="ARBA00023136"/>
    </source>
</evidence>
<comment type="caution">
    <text evidence="16">The sequence shown here is derived from an EMBL/GenBank/DDBJ whole genome shotgun (WGS) entry which is preliminary data.</text>
</comment>
<dbReference type="GO" id="GO:0005524">
    <property type="term" value="F:ATP binding"/>
    <property type="evidence" value="ECO:0007669"/>
    <property type="project" value="UniProtKB-UniRule"/>
</dbReference>
<evidence type="ECO:0000259" key="15">
    <source>
        <dbReference type="PROSITE" id="PS50109"/>
    </source>
</evidence>
<keyword evidence="5 13" id="KW-0808">Transferase</keyword>
<dbReference type="OrthoDB" id="9795828at2"/>
<dbReference type="Gene3D" id="1.20.5.1930">
    <property type="match status" value="1"/>
</dbReference>
<evidence type="ECO:0000256" key="10">
    <source>
        <dbReference type="ARBA" id="ARBA00022989"/>
    </source>
</evidence>
<dbReference type="EMBL" id="WEID01000126">
    <property type="protein sequence ID" value="KAB8125789.1"/>
    <property type="molecule type" value="Genomic_DNA"/>
</dbReference>
<keyword evidence="4" id="KW-0597">Phosphoprotein</keyword>
<evidence type="ECO:0000256" key="8">
    <source>
        <dbReference type="ARBA" id="ARBA00022777"/>
    </source>
</evidence>
<dbReference type="PANTHER" id="PTHR24421">
    <property type="entry name" value="NITRATE/NITRITE SENSOR PROTEIN NARX-RELATED"/>
    <property type="match status" value="1"/>
</dbReference>
<dbReference type="InterPro" id="IPR036890">
    <property type="entry name" value="HATPase_C_sf"/>
</dbReference>
<dbReference type="InterPro" id="IPR050482">
    <property type="entry name" value="Sensor_HK_TwoCompSys"/>
</dbReference>
<keyword evidence="8 13" id="KW-0418">Kinase</keyword>